<feature type="non-terminal residue" evidence="2">
    <location>
        <position position="1"/>
    </location>
</feature>
<sequence length="102" mass="11276">GRSAEEVQEPSALGLRPLGNEDTCVRTAEFSRLAVHGERAPPEKTGGELSGRRPASSSISTLPKLNIWMLEKCMENESTCYSRCPLSRISEVIHTKQLEEHP</sequence>
<accession>A0A9Q1AXQ4</accession>
<comment type="caution">
    <text evidence="2">The sequence shown here is derived from an EMBL/GenBank/DDBJ whole genome shotgun (WGS) entry which is preliminary data.</text>
</comment>
<dbReference type="Proteomes" id="UP001142489">
    <property type="component" value="Unassembled WGS sequence"/>
</dbReference>
<evidence type="ECO:0000313" key="2">
    <source>
        <dbReference type="EMBL" id="KAJ7317836.1"/>
    </source>
</evidence>
<feature type="compositionally biased region" description="Basic and acidic residues" evidence="1">
    <location>
        <begin position="35"/>
        <end position="46"/>
    </location>
</feature>
<organism evidence="2 3">
    <name type="scientific">Phrynocephalus forsythii</name>
    <dbReference type="NCBI Taxonomy" id="171643"/>
    <lineage>
        <taxon>Eukaryota</taxon>
        <taxon>Metazoa</taxon>
        <taxon>Chordata</taxon>
        <taxon>Craniata</taxon>
        <taxon>Vertebrata</taxon>
        <taxon>Euteleostomi</taxon>
        <taxon>Lepidosauria</taxon>
        <taxon>Squamata</taxon>
        <taxon>Bifurcata</taxon>
        <taxon>Unidentata</taxon>
        <taxon>Episquamata</taxon>
        <taxon>Toxicofera</taxon>
        <taxon>Iguania</taxon>
        <taxon>Acrodonta</taxon>
        <taxon>Agamidae</taxon>
        <taxon>Agaminae</taxon>
        <taxon>Phrynocephalus</taxon>
    </lineage>
</organism>
<gene>
    <name evidence="2" type="ORF">JRQ81_003998</name>
</gene>
<evidence type="ECO:0000256" key="1">
    <source>
        <dbReference type="SAM" id="MobiDB-lite"/>
    </source>
</evidence>
<dbReference type="EMBL" id="JAPFRF010000011">
    <property type="protein sequence ID" value="KAJ7317836.1"/>
    <property type="molecule type" value="Genomic_DNA"/>
</dbReference>
<feature type="region of interest" description="Disordered" evidence="1">
    <location>
        <begin position="35"/>
        <end position="58"/>
    </location>
</feature>
<keyword evidence="3" id="KW-1185">Reference proteome</keyword>
<name>A0A9Q1AXQ4_9SAUR</name>
<dbReference type="AlphaFoldDB" id="A0A9Q1AXQ4"/>
<protein>
    <submittedName>
        <fullName evidence="2">Uncharacterized protein</fullName>
    </submittedName>
</protein>
<proteinExistence type="predicted"/>
<reference evidence="2" key="1">
    <citation type="journal article" date="2023" name="DNA Res.">
        <title>Chromosome-level genome assembly of Phrynocephalus forsythii using third-generation DNA sequencing and Hi-C analysis.</title>
        <authorList>
            <person name="Qi Y."/>
            <person name="Zhao W."/>
            <person name="Zhao Y."/>
            <person name="Niu C."/>
            <person name="Cao S."/>
            <person name="Zhang Y."/>
        </authorList>
    </citation>
    <scope>NUCLEOTIDE SEQUENCE</scope>
    <source>
        <tissue evidence="2">Muscle</tissue>
    </source>
</reference>
<evidence type="ECO:0000313" key="3">
    <source>
        <dbReference type="Proteomes" id="UP001142489"/>
    </source>
</evidence>